<organism evidence="2 3">
    <name type="scientific">Parelaphostrongylus tenuis</name>
    <name type="common">Meningeal worm</name>
    <dbReference type="NCBI Taxonomy" id="148309"/>
    <lineage>
        <taxon>Eukaryota</taxon>
        <taxon>Metazoa</taxon>
        <taxon>Ecdysozoa</taxon>
        <taxon>Nematoda</taxon>
        <taxon>Chromadorea</taxon>
        <taxon>Rhabditida</taxon>
        <taxon>Rhabditina</taxon>
        <taxon>Rhabditomorpha</taxon>
        <taxon>Strongyloidea</taxon>
        <taxon>Metastrongylidae</taxon>
        <taxon>Parelaphostrongylus</taxon>
    </lineage>
</organism>
<evidence type="ECO:0000313" key="3">
    <source>
        <dbReference type="Proteomes" id="UP001196413"/>
    </source>
</evidence>
<name>A0AAD5R8A6_PARTN</name>
<accession>A0AAD5R8A6</accession>
<dbReference type="Proteomes" id="UP001196413">
    <property type="component" value="Unassembled WGS sequence"/>
</dbReference>
<feature type="compositionally biased region" description="Basic and acidic residues" evidence="1">
    <location>
        <begin position="13"/>
        <end position="34"/>
    </location>
</feature>
<protein>
    <submittedName>
        <fullName evidence="2">Uncharacterized protein</fullName>
    </submittedName>
</protein>
<keyword evidence="3" id="KW-1185">Reference proteome</keyword>
<feature type="region of interest" description="Disordered" evidence="1">
    <location>
        <begin position="13"/>
        <end position="35"/>
    </location>
</feature>
<gene>
    <name evidence="2" type="ORF">KIN20_033322</name>
</gene>
<proteinExistence type="predicted"/>
<dbReference type="AlphaFoldDB" id="A0AAD5R8A6"/>
<dbReference type="EMBL" id="JAHQIW010006968">
    <property type="protein sequence ID" value="KAJ1371379.1"/>
    <property type="molecule type" value="Genomic_DNA"/>
</dbReference>
<evidence type="ECO:0000256" key="1">
    <source>
        <dbReference type="SAM" id="MobiDB-lite"/>
    </source>
</evidence>
<reference evidence="2" key="1">
    <citation type="submission" date="2021-06" db="EMBL/GenBank/DDBJ databases">
        <title>Parelaphostrongylus tenuis whole genome reference sequence.</title>
        <authorList>
            <person name="Garwood T.J."/>
            <person name="Larsen P.A."/>
            <person name="Fountain-Jones N.M."/>
            <person name="Garbe J.R."/>
            <person name="Macchietto M.G."/>
            <person name="Kania S.A."/>
            <person name="Gerhold R.W."/>
            <person name="Richards J.E."/>
            <person name="Wolf T.M."/>
        </authorList>
    </citation>
    <scope>NUCLEOTIDE SEQUENCE</scope>
    <source>
        <strain evidence="2">MNPRO001-30</strain>
        <tissue evidence="2">Meninges</tissue>
    </source>
</reference>
<comment type="caution">
    <text evidence="2">The sequence shown here is derived from an EMBL/GenBank/DDBJ whole genome shotgun (WGS) entry which is preliminary data.</text>
</comment>
<sequence length="76" mass="8626">MKQVLLLILQSEKKDGRTADEAKSMPDAERKEDVAVPSWTNPQLVLAWFLRDRTNIDSELRETEAPGSTGPRTHLH</sequence>
<evidence type="ECO:0000313" key="2">
    <source>
        <dbReference type="EMBL" id="KAJ1371379.1"/>
    </source>
</evidence>